<keyword evidence="1" id="KW-0812">Transmembrane</keyword>
<evidence type="ECO:0000256" key="1">
    <source>
        <dbReference type="SAM" id="Phobius"/>
    </source>
</evidence>
<accession>A0A3G4ZZM0</accession>
<dbReference type="EMBL" id="MK072239">
    <property type="protein sequence ID" value="AYV80367.1"/>
    <property type="molecule type" value="Genomic_DNA"/>
</dbReference>
<organism evidence="2">
    <name type="scientific">Gaeavirus sp</name>
    <dbReference type="NCBI Taxonomy" id="2487767"/>
    <lineage>
        <taxon>Viruses</taxon>
        <taxon>Varidnaviria</taxon>
        <taxon>Bamfordvirae</taxon>
        <taxon>Nucleocytoviricota</taxon>
        <taxon>Megaviricetes</taxon>
        <taxon>Imitervirales</taxon>
        <taxon>Mimiviridae</taxon>
        <taxon>Klosneuvirinae</taxon>
    </lineage>
</organism>
<keyword evidence="1" id="KW-0472">Membrane</keyword>
<keyword evidence="1" id="KW-1133">Transmembrane helix</keyword>
<evidence type="ECO:0000313" key="2">
    <source>
        <dbReference type="EMBL" id="AYV80367.1"/>
    </source>
</evidence>
<gene>
    <name evidence="2" type="ORF">Gaeavirus41_1</name>
</gene>
<protein>
    <submittedName>
        <fullName evidence="2">Uncharacterized protein</fullName>
    </submittedName>
</protein>
<reference evidence="2" key="1">
    <citation type="submission" date="2018-10" db="EMBL/GenBank/DDBJ databases">
        <title>Hidden diversity of soil giant viruses.</title>
        <authorList>
            <person name="Schulz F."/>
            <person name="Alteio L."/>
            <person name="Goudeau D."/>
            <person name="Ryan E.M."/>
            <person name="Malmstrom R.R."/>
            <person name="Blanchard J."/>
            <person name="Woyke T."/>
        </authorList>
    </citation>
    <scope>NUCLEOTIDE SEQUENCE</scope>
    <source>
        <strain evidence="2">GAV1</strain>
    </source>
</reference>
<proteinExistence type="predicted"/>
<feature type="transmembrane region" description="Helical" evidence="1">
    <location>
        <begin position="6"/>
        <end position="24"/>
    </location>
</feature>
<sequence length="172" mass="19744">MIKNTIIVILLILLIITFYSYYCISTNVVNFQKERMEFVLAKESEIKDKERKLVDTVTCNKELIKHKTLYNNLISDLHKLSTHVQSVTQKAENTSNERVYMNDITNITENNYIDDTVVNANIIPLIRSHNAVETNQETHDESKPVILNTAEAEDAADVKEHFKSGFITALDK</sequence>
<name>A0A3G4ZZM0_9VIRU</name>